<evidence type="ECO:0000259" key="4">
    <source>
        <dbReference type="PROSITE" id="PS51071"/>
    </source>
</evidence>
<evidence type="ECO:0000313" key="6">
    <source>
        <dbReference type="EMBL" id="OWJ69196.1"/>
    </source>
</evidence>
<dbReference type="GO" id="GO:1901135">
    <property type="term" value="P:carbohydrate derivative metabolic process"/>
    <property type="evidence" value="ECO:0007669"/>
    <property type="project" value="InterPro"/>
</dbReference>
<dbReference type="InterPro" id="IPR036388">
    <property type="entry name" value="WH-like_DNA-bd_sf"/>
</dbReference>
<dbReference type="SUPFAM" id="SSF53697">
    <property type="entry name" value="SIS domain"/>
    <property type="match status" value="1"/>
</dbReference>
<protein>
    <recommendedName>
        <fullName evidence="8">RpiR family transcriptional regulator</fullName>
    </recommendedName>
</protein>
<dbReference type="RefSeq" id="WP_088149185.1">
    <property type="nucleotide sequence ID" value="NZ_NHON01000001.1"/>
</dbReference>
<evidence type="ECO:0008006" key="8">
    <source>
        <dbReference type="Google" id="ProtNLM"/>
    </source>
</evidence>
<dbReference type="GO" id="GO:0003677">
    <property type="term" value="F:DNA binding"/>
    <property type="evidence" value="ECO:0007669"/>
    <property type="project" value="UniProtKB-KW"/>
</dbReference>
<sequence length="279" mass="29021">MASDNELRTAAAPDLPEAELRPLAFMERNLDSFPPALARAAKYLLENPEKVVQYTLRELSGFSRAGEASIVRLCHIAGAPGFSQLKIAVARELALRNATGRTRGEAGQDALAALAVDLAASITDTGAALDARALDAVAQALQGSTRIDLFGSGVSGIIAELFSYRLLRAGVNAHCIRDAVLAHEVANGLGADSAAIAISESGATTETVAFLEVARKAGAFTVAVTCQERSALATHADAVLLMARLQRPAYGATIAPVPRAVFLAEALASRLAPPGRIAR</sequence>
<dbReference type="InterPro" id="IPR046348">
    <property type="entry name" value="SIS_dom_sf"/>
</dbReference>
<keyword evidence="2" id="KW-0238">DNA-binding</keyword>
<proteinExistence type="predicted"/>
<dbReference type="Proteomes" id="UP000196655">
    <property type="component" value="Unassembled WGS sequence"/>
</dbReference>
<dbReference type="Pfam" id="PF01380">
    <property type="entry name" value="SIS"/>
    <property type="match status" value="1"/>
</dbReference>
<dbReference type="GO" id="GO:0003700">
    <property type="term" value="F:DNA-binding transcription factor activity"/>
    <property type="evidence" value="ECO:0007669"/>
    <property type="project" value="InterPro"/>
</dbReference>
<dbReference type="InterPro" id="IPR000281">
    <property type="entry name" value="HTH_RpiR"/>
</dbReference>
<dbReference type="Gene3D" id="1.10.10.10">
    <property type="entry name" value="Winged helix-like DNA-binding domain superfamily/Winged helix DNA-binding domain"/>
    <property type="match status" value="1"/>
</dbReference>
<dbReference type="PROSITE" id="PS51464">
    <property type="entry name" value="SIS"/>
    <property type="match status" value="1"/>
</dbReference>
<dbReference type="Gene3D" id="3.40.50.10490">
    <property type="entry name" value="Glucose-6-phosphate isomerase like protein, domain 1"/>
    <property type="match status" value="1"/>
</dbReference>
<name>A0A211ZVL2_9PROT</name>
<dbReference type="PANTHER" id="PTHR30514:SF1">
    <property type="entry name" value="HTH-TYPE TRANSCRIPTIONAL REGULATOR HEXR-RELATED"/>
    <property type="match status" value="1"/>
</dbReference>
<gene>
    <name evidence="6" type="ORF">BWR60_01300</name>
</gene>
<evidence type="ECO:0000313" key="7">
    <source>
        <dbReference type="Proteomes" id="UP000196655"/>
    </source>
</evidence>
<evidence type="ECO:0000256" key="1">
    <source>
        <dbReference type="ARBA" id="ARBA00023015"/>
    </source>
</evidence>
<dbReference type="InterPro" id="IPR001347">
    <property type="entry name" value="SIS_dom"/>
</dbReference>
<dbReference type="STRING" id="1122125.GCA_000423185_02258"/>
<keyword evidence="3" id="KW-0804">Transcription</keyword>
<dbReference type="InterPro" id="IPR035472">
    <property type="entry name" value="RpiR-like_SIS"/>
</dbReference>
<dbReference type="GO" id="GO:0097367">
    <property type="term" value="F:carbohydrate derivative binding"/>
    <property type="evidence" value="ECO:0007669"/>
    <property type="project" value="InterPro"/>
</dbReference>
<dbReference type="OrthoDB" id="8582409at2"/>
<accession>A0A211ZVL2</accession>
<feature type="domain" description="HTH rpiR-type" evidence="4">
    <location>
        <begin position="20"/>
        <end position="96"/>
    </location>
</feature>
<dbReference type="Pfam" id="PF01418">
    <property type="entry name" value="HTH_6"/>
    <property type="match status" value="1"/>
</dbReference>
<keyword evidence="7" id="KW-1185">Reference proteome</keyword>
<dbReference type="PROSITE" id="PS51071">
    <property type="entry name" value="HTH_RPIR"/>
    <property type="match status" value="1"/>
</dbReference>
<dbReference type="AlphaFoldDB" id="A0A211ZVL2"/>
<keyword evidence="1" id="KW-0805">Transcription regulation</keyword>
<dbReference type="PANTHER" id="PTHR30514">
    <property type="entry name" value="GLUCOKINASE"/>
    <property type="match status" value="1"/>
</dbReference>
<dbReference type="EMBL" id="NHON01000001">
    <property type="protein sequence ID" value="OWJ69196.1"/>
    <property type="molecule type" value="Genomic_DNA"/>
</dbReference>
<evidence type="ECO:0000256" key="3">
    <source>
        <dbReference type="ARBA" id="ARBA00023163"/>
    </source>
</evidence>
<evidence type="ECO:0000259" key="5">
    <source>
        <dbReference type="PROSITE" id="PS51464"/>
    </source>
</evidence>
<organism evidence="6 7">
    <name type="scientific">Inquilinus limosus</name>
    <dbReference type="NCBI Taxonomy" id="171674"/>
    <lineage>
        <taxon>Bacteria</taxon>
        <taxon>Pseudomonadati</taxon>
        <taxon>Pseudomonadota</taxon>
        <taxon>Alphaproteobacteria</taxon>
        <taxon>Rhodospirillales</taxon>
        <taxon>Rhodospirillaceae</taxon>
        <taxon>Inquilinus</taxon>
    </lineage>
</organism>
<comment type="caution">
    <text evidence="6">The sequence shown here is derived from an EMBL/GenBank/DDBJ whole genome shotgun (WGS) entry which is preliminary data.</text>
</comment>
<reference evidence="7" key="1">
    <citation type="submission" date="2017-05" db="EMBL/GenBank/DDBJ databases">
        <authorList>
            <person name="Macchi M."/>
            <person name="Festa S."/>
            <person name="Coppotelli B.M."/>
            <person name="Morelli I.S."/>
        </authorList>
    </citation>
    <scope>NUCLEOTIDE SEQUENCE [LARGE SCALE GENOMIC DNA]</scope>
    <source>
        <strain evidence="7">I</strain>
    </source>
</reference>
<dbReference type="InterPro" id="IPR047640">
    <property type="entry name" value="RpiR-like"/>
</dbReference>
<dbReference type="SUPFAM" id="SSF46689">
    <property type="entry name" value="Homeodomain-like"/>
    <property type="match status" value="1"/>
</dbReference>
<dbReference type="CDD" id="cd05013">
    <property type="entry name" value="SIS_RpiR"/>
    <property type="match status" value="1"/>
</dbReference>
<feature type="domain" description="SIS" evidence="5">
    <location>
        <begin position="137"/>
        <end position="277"/>
    </location>
</feature>
<evidence type="ECO:0000256" key="2">
    <source>
        <dbReference type="ARBA" id="ARBA00023125"/>
    </source>
</evidence>
<dbReference type="InterPro" id="IPR009057">
    <property type="entry name" value="Homeodomain-like_sf"/>
</dbReference>